<protein>
    <recommendedName>
        <fullName evidence="2">HTH LytTR-type domain-containing protein</fullName>
    </recommendedName>
</protein>
<feature type="transmembrane region" description="Helical" evidence="1">
    <location>
        <begin position="51"/>
        <end position="76"/>
    </location>
</feature>
<reference evidence="3 4" key="1">
    <citation type="submission" date="2014-05" db="EMBL/GenBank/DDBJ databases">
        <title>Whole genome shotgun sequence of Rhizobium rhizogenes NBRC 13257.</title>
        <authorList>
            <person name="Katano-Makiyama Y."/>
            <person name="Hosoyama A."/>
            <person name="Hashimoto M."/>
            <person name="Hosoyama Y."/>
            <person name="Noguchi M."/>
            <person name="Tsuchikane K."/>
            <person name="Kimura A."/>
            <person name="Ohji S."/>
            <person name="Ichikawa N."/>
            <person name="Yamazoe A."/>
            <person name="Fujita N."/>
        </authorList>
    </citation>
    <scope>NUCLEOTIDE SEQUENCE [LARGE SCALE GENOMIC DNA]</scope>
    <source>
        <strain evidence="3 4">NBRC 13257</strain>
    </source>
</reference>
<dbReference type="InterPro" id="IPR007492">
    <property type="entry name" value="LytTR_DNA-bd_dom"/>
</dbReference>
<dbReference type="SMART" id="SM00850">
    <property type="entry name" value="LytTR"/>
    <property type="match status" value="1"/>
</dbReference>
<dbReference type="AlphaFoldDB" id="A0AA87Q6U9"/>
<gene>
    <name evidence="3" type="ORF">RRH01S_01_01930</name>
</gene>
<sequence>MDRTFLQSTLRELQVFLRSARFWATFAVVVLLFTITGPYGTMNSMPVGTRFAYWLLVQTVAWSIAISFSVMAEILLRRQISSMFCRMMVGSLVAAVPIAASLSVIGFALTGDVTTLVSLLQQIVFTTPLCALFCLLTYMTMHSQIAAASEIANPTIDKTDSPVPILARLKPENRGPILRLAVQDHYTEVVTNRGRELILLRFADAIRETGTVEGMRLHRSHWVAYAHVERLKRDNGKLFVVMQDGTAIPVSRPYAEDARRRFR</sequence>
<proteinExistence type="predicted"/>
<keyword evidence="1" id="KW-1133">Transmembrane helix</keyword>
<dbReference type="Gene3D" id="2.40.50.1020">
    <property type="entry name" value="LytTr DNA-binding domain"/>
    <property type="match status" value="1"/>
</dbReference>
<evidence type="ECO:0000259" key="2">
    <source>
        <dbReference type="PROSITE" id="PS50930"/>
    </source>
</evidence>
<evidence type="ECO:0000313" key="3">
    <source>
        <dbReference type="EMBL" id="GAJ90728.1"/>
    </source>
</evidence>
<feature type="transmembrane region" description="Helical" evidence="1">
    <location>
        <begin position="116"/>
        <end position="138"/>
    </location>
</feature>
<dbReference type="Proteomes" id="UP000026941">
    <property type="component" value="Unassembled WGS sequence"/>
</dbReference>
<dbReference type="InterPro" id="IPR012362">
    <property type="entry name" value="LytTR_TM"/>
</dbReference>
<comment type="caution">
    <text evidence="3">The sequence shown here is derived from an EMBL/GenBank/DDBJ whole genome shotgun (WGS) entry which is preliminary data.</text>
</comment>
<feature type="transmembrane region" description="Helical" evidence="1">
    <location>
        <begin position="20"/>
        <end position="39"/>
    </location>
</feature>
<evidence type="ECO:0000256" key="1">
    <source>
        <dbReference type="SAM" id="Phobius"/>
    </source>
</evidence>
<dbReference type="PROSITE" id="PS50930">
    <property type="entry name" value="HTH_LYTTR"/>
    <property type="match status" value="1"/>
</dbReference>
<feature type="domain" description="HTH LytTR-type" evidence="2">
    <location>
        <begin position="177"/>
        <end position="263"/>
    </location>
</feature>
<accession>A0AA87Q6U9</accession>
<feature type="transmembrane region" description="Helical" evidence="1">
    <location>
        <begin position="88"/>
        <end position="110"/>
    </location>
</feature>
<name>A0AA87Q6U9_RHIRH</name>
<keyword evidence="1" id="KW-0812">Transmembrane</keyword>
<dbReference type="Pfam" id="PF04397">
    <property type="entry name" value="LytTR"/>
    <property type="match status" value="1"/>
</dbReference>
<keyword evidence="1" id="KW-0472">Membrane</keyword>
<dbReference type="GeneID" id="86849030"/>
<dbReference type="GO" id="GO:0003677">
    <property type="term" value="F:DNA binding"/>
    <property type="evidence" value="ECO:0007669"/>
    <property type="project" value="InterPro"/>
</dbReference>
<dbReference type="EMBL" id="BAYX01000001">
    <property type="protein sequence ID" value="GAJ90728.1"/>
    <property type="molecule type" value="Genomic_DNA"/>
</dbReference>
<evidence type="ECO:0000313" key="4">
    <source>
        <dbReference type="Proteomes" id="UP000026941"/>
    </source>
</evidence>
<dbReference type="PIRSF" id="PIRSF031737">
    <property type="entry name" value="TM_LytTR"/>
    <property type="match status" value="1"/>
</dbReference>
<organism evidence="3 4">
    <name type="scientific">Rhizobium rhizogenes NBRC 13257</name>
    <dbReference type="NCBI Taxonomy" id="1220581"/>
    <lineage>
        <taxon>Bacteria</taxon>
        <taxon>Pseudomonadati</taxon>
        <taxon>Pseudomonadota</taxon>
        <taxon>Alphaproteobacteria</taxon>
        <taxon>Hyphomicrobiales</taxon>
        <taxon>Rhizobiaceae</taxon>
        <taxon>Rhizobium/Agrobacterium group</taxon>
        <taxon>Rhizobium</taxon>
    </lineage>
</organism>
<dbReference type="RefSeq" id="WP_012651910.1">
    <property type="nucleotide sequence ID" value="NZ_BAYX01000001.1"/>
</dbReference>